<evidence type="ECO:0000259" key="7">
    <source>
        <dbReference type="PROSITE" id="PS01186"/>
    </source>
</evidence>
<dbReference type="FunFam" id="2.10.25.10:FF:000240">
    <property type="entry name" value="Vitamin K-dependent protein S"/>
    <property type="match status" value="1"/>
</dbReference>
<organism evidence="8 9">
    <name type="scientific">Amazona collaria</name>
    <name type="common">yellow-billed parrot</name>
    <dbReference type="NCBI Taxonomy" id="241587"/>
    <lineage>
        <taxon>Eukaryota</taxon>
        <taxon>Metazoa</taxon>
        <taxon>Chordata</taxon>
        <taxon>Craniata</taxon>
        <taxon>Vertebrata</taxon>
        <taxon>Euteleostomi</taxon>
        <taxon>Archelosauria</taxon>
        <taxon>Archosauria</taxon>
        <taxon>Dinosauria</taxon>
        <taxon>Saurischia</taxon>
        <taxon>Theropoda</taxon>
        <taxon>Coelurosauria</taxon>
        <taxon>Aves</taxon>
        <taxon>Neognathae</taxon>
        <taxon>Neoaves</taxon>
        <taxon>Telluraves</taxon>
        <taxon>Australaves</taxon>
        <taxon>Psittaciformes</taxon>
        <taxon>Psittacidae</taxon>
        <taxon>Amazona</taxon>
    </lineage>
</organism>
<dbReference type="AlphaFoldDB" id="A0A8B9GMZ5"/>
<evidence type="ECO:0000256" key="2">
    <source>
        <dbReference type="ARBA" id="ARBA00006127"/>
    </source>
</evidence>
<evidence type="ECO:0000256" key="3">
    <source>
        <dbReference type="ARBA" id="ARBA00022530"/>
    </source>
</evidence>
<proteinExistence type="inferred from homology"/>
<dbReference type="Ensembl" id="ENSACOT00000026717.1">
    <property type="protein sequence ID" value="ENSACOP00000025839.1"/>
    <property type="gene ID" value="ENSACOG00000017250.1"/>
</dbReference>
<keyword evidence="3" id="KW-0964">Secreted</keyword>
<dbReference type="SMART" id="SM00181">
    <property type="entry name" value="EGF"/>
    <property type="match status" value="2"/>
</dbReference>
<evidence type="ECO:0000256" key="5">
    <source>
        <dbReference type="ARBA" id="ARBA00022737"/>
    </source>
</evidence>
<evidence type="ECO:0000313" key="9">
    <source>
        <dbReference type="Proteomes" id="UP000694522"/>
    </source>
</evidence>
<dbReference type="SUPFAM" id="SSF57196">
    <property type="entry name" value="EGF/Laminin"/>
    <property type="match status" value="2"/>
</dbReference>
<evidence type="ECO:0000256" key="1">
    <source>
        <dbReference type="ARBA" id="ARBA00004498"/>
    </source>
</evidence>
<dbReference type="InterPro" id="IPR001881">
    <property type="entry name" value="EGF-like_Ca-bd_dom"/>
</dbReference>
<keyword evidence="3" id="KW-0272">Extracellular matrix</keyword>
<protein>
    <recommendedName>
        <fullName evidence="7">EGF-like domain-containing protein</fullName>
    </recommendedName>
</protein>
<dbReference type="CDD" id="cd00033">
    <property type="entry name" value="CCP"/>
    <property type="match status" value="1"/>
</dbReference>
<keyword evidence="9" id="KW-1185">Reference proteome</keyword>
<reference evidence="8" key="2">
    <citation type="submission" date="2025-09" db="UniProtKB">
        <authorList>
            <consortium name="Ensembl"/>
        </authorList>
    </citation>
    <scope>IDENTIFICATION</scope>
</reference>
<dbReference type="InterPro" id="IPR000152">
    <property type="entry name" value="EGF-type_Asp/Asn_hydroxyl_site"/>
</dbReference>
<dbReference type="InterPro" id="IPR000436">
    <property type="entry name" value="Sushi_SCR_CCP_dom"/>
</dbReference>
<evidence type="ECO:0000313" key="8">
    <source>
        <dbReference type="Ensembl" id="ENSACOP00000025839.1"/>
    </source>
</evidence>
<keyword evidence="6" id="KW-1015">Disulfide bond</keyword>
<dbReference type="PANTHER" id="PTHR24034:SF87">
    <property type="entry name" value="FIBULIN 7"/>
    <property type="match status" value="1"/>
</dbReference>
<dbReference type="Pfam" id="PF22914">
    <property type="entry name" value="Fibulin_C"/>
    <property type="match status" value="1"/>
</dbReference>
<dbReference type="GO" id="GO:0005509">
    <property type="term" value="F:calcium ion binding"/>
    <property type="evidence" value="ECO:0007669"/>
    <property type="project" value="InterPro"/>
</dbReference>
<evidence type="ECO:0000256" key="6">
    <source>
        <dbReference type="ARBA" id="ARBA00023157"/>
    </source>
</evidence>
<dbReference type="PROSITE" id="PS01186">
    <property type="entry name" value="EGF_2"/>
    <property type="match status" value="1"/>
</dbReference>
<dbReference type="Gene3D" id="2.10.70.10">
    <property type="entry name" value="Complement Module, domain 1"/>
    <property type="match status" value="1"/>
</dbReference>
<dbReference type="Pfam" id="PF12662">
    <property type="entry name" value="cEGF"/>
    <property type="match status" value="1"/>
</dbReference>
<dbReference type="SMART" id="SM00179">
    <property type="entry name" value="EGF_CA"/>
    <property type="match status" value="2"/>
</dbReference>
<dbReference type="CDD" id="cd00054">
    <property type="entry name" value="EGF_CA"/>
    <property type="match status" value="1"/>
</dbReference>
<dbReference type="Proteomes" id="UP000694522">
    <property type="component" value="Unplaced"/>
</dbReference>
<keyword evidence="4" id="KW-0245">EGF-like domain</keyword>
<dbReference type="InterPro" id="IPR000742">
    <property type="entry name" value="EGF"/>
</dbReference>
<dbReference type="InterPro" id="IPR055088">
    <property type="entry name" value="Fibulin_C"/>
</dbReference>
<evidence type="ECO:0000256" key="4">
    <source>
        <dbReference type="ARBA" id="ARBA00022536"/>
    </source>
</evidence>
<sequence>MLLLGRVPPHCGRVVVAPSDGDVLVSPQECLSQQQALSVVQQMQRLLAAQEAAQLHGTRSLHSTLAMSTLTRVCLSAETCPQPVVPLNGRVLGQSVRVGHDIHFVCDAGFRLVGSETGTQPSCKGEVEQSQGAMGLAMPGGSSSHGVPLFCSPGCREMVTPISTADWLTLSNASFSRQPHCAEGQPGSRRCSCDLGFQMRDSGMCHDVDECQLFQSIPQTRLCLHECLNLPGSYLCLCPPGYLLHSDRNACEDVNECTRKQHNCTQGDICINTFGGHRCVRPKCPPPCHNTSYVKTSAFQCDRNPCPMENQACRLAPTSISFHYLPLRANHTVPHVLFKMSTTRFMGDSLRFAITGCQGQGVFAVRRSGRQAGDLVITSPVVGAATLEVELEMSKLSRKALLGKHVFKVTAFVSPYEF</sequence>
<dbReference type="InterPro" id="IPR026823">
    <property type="entry name" value="cEGF"/>
</dbReference>
<dbReference type="InterPro" id="IPR050751">
    <property type="entry name" value="ECM_structural_protein"/>
</dbReference>
<comment type="similarity">
    <text evidence="2">Belongs to the fibulin family.</text>
</comment>
<name>A0A8B9GMZ5_9PSIT</name>
<reference evidence="8" key="1">
    <citation type="submission" date="2025-08" db="UniProtKB">
        <authorList>
            <consortium name="Ensembl"/>
        </authorList>
    </citation>
    <scope>IDENTIFICATION</scope>
</reference>
<feature type="domain" description="EGF-like" evidence="7">
    <location>
        <begin position="236"/>
        <end position="251"/>
    </location>
</feature>
<accession>A0A8B9GMZ5</accession>
<dbReference type="SUPFAM" id="SSF57535">
    <property type="entry name" value="Complement control module/SCR domain"/>
    <property type="match status" value="1"/>
</dbReference>
<dbReference type="PROSITE" id="PS00010">
    <property type="entry name" value="ASX_HYDROXYL"/>
    <property type="match status" value="1"/>
</dbReference>
<dbReference type="InterPro" id="IPR035976">
    <property type="entry name" value="Sushi/SCR/CCP_sf"/>
</dbReference>
<keyword evidence="5" id="KW-0677">Repeat</keyword>
<dbReference type="PANTHER" id="PTHR24034">
    <property type="entry name" value="EGF-LIKE DOMAIN-CONTAINING PROTEIN"/>
    <property type="match status" value="1"/>
</dbReference>
<comment type="subcellular location">
    <subcellularLocation>
        <location evidence="1">Secreted</location>
        <location evidence="1">Extracellular space</location>
        <location evidence="1">Extracellular matrix</location>
    </subcellularLocation>
</comment>
<dbReference type="Gene3D" id="2.10.25.10">
    <property type="entry name" value="Laminin"/>
    <property type="match status" value="2"/>
</dbReference>